<dbReference type="InterPro" id="IPR001296">
    <property type="entry name" value="Glyco_trans_1"/>
</dbReference>
<dbReference type="EMBL" id="CP024199">
    <property type="protein sequence ID" value="AUG54539.1"/>
    <property type="molecule type" value="Genomic_DNA"/>
</dbReference>
<evidence type="ECO:0000313" key="3">
    <source>
        <dbReference type="EMBL" id="AUG54539.1"/>
    </source>
</evidence>
<dbReference type="Pfam" id="PF13579">
    <property type="entry name" value="Glyco_trans_4_4"/>
    <property type="match status" value="1"/>
</dbReference>
<name>A0ABN5FKW4_9PROT</name>
<reference evidence="3 4" key="1">
    <citation type="submission" date="2017-10" db="EMBL/GenBank/DDBJ databases">
        <title>Biodiversity and function of Thalassospira species in the particle-attached aromatic-hydrocarbon-degrading consortia from the surface seawater of the China South Sea.</title>
        <authorList>
            <person name="Dong C."/>
            <person name="Liu R."/>
            <person name="Shao Z."/>
        </authorList>
    </citation>
    <scope>NUCLEOTIDE SEQUENCE [LARGE SCALE GENOMIC DNA]</scope>
    <source>
        <strain evidence="3 4">CSC3H3</strain>
    </source>
</reference>
<dbReference type="Pfam" id="PF00534">
    <property type="entry name" value="Glycos_transf_1"/>
    <property type="match status" value="1"/>
</dbReference>
<evidence type="ECO:0000259" key="1">
    <source>
        <dbReference type="Pfam" id="PF00534"/>
    </source>
</evidence>
<dbReference type="SUPFAM" id="SSF53756">
    <property type="entry name" value="UDP-Glycosyltransferase/glycogen phosphorylase"/>
    <property type="match status" value="1"/>
</dbReference>
<dbReference type="InterPro" id="IPR028098">
    <property type="entry name" value="Glyco_trans_4-like_N"/>
</dbReference>
<sequence>MKIMILGLNYAPEKVGIAVYTSGMAAHLVEMGHEVHVVTGQPYYPGWHIMNDHRAILWKKRTEEGVHVTHCPHYIPARPSGRLRILHHASFAISCLVPTLYKTIHLRPHWVITIAPSLLSAPVALLAAWISGSKSWLHIQDFEIEAAFATELLAKHGLAARSARWFEQRMLKAFRRVSTISPQMCLKLAEKGVKPERIREFRNWADITAVYPLETPSPYLAEWGIKTPHVALYSGNIGNKQGIEIIIEAARMLVARQDLTFVICGEGPNRAALESLALNLPNIHFFDLQPKERLGELLNLATIHLMPQIKDAADLVLPSKLTNMLSSGRPVVASTPADSGLALEVADCGIVTEPDNPTAFAEAIAKLADCPSLHASYAKNARTRAEVRWNGLGILAEWEKELHCKNSESPKTRDFMDV</sequence>
<dbReference type="RefSeq" id="WP_101285829.1">
    <property type="nucleotide sequence ID" value="NZ_CP024199.1"/>
</dbReference>
<dbReference type="CDD" id="cd03794">
    <property type="entry name" value="GT4_WbuB-like"/>
    <property type="match status" value="1"/>
</dbReference>
<organism evidence="3 4">
    <name type="scientific">Thalassospira marina</name>
    <dbReference type="NCBI Taxonomy" id="2048283"/>
    <lineage>
        <taxon>Bacteria</taxon>
        <taxon>Pseudomonadati</taxon>
        <taxon>Pseudomonadota</taxon>
        <taxon>Alphaproteobacteria</taxon>
        <taxon>Rhodospirillales</taxon>
        <taxon>Thalassospiraceae</taxon>
        <taxon>Thalassospira</taxon>
    </lineage>
</organism>
<feature type="domain" description="Glycosyl transferase family 1" evidence="1">
    <location>
        <begin position="225"/>
        <end position="383"/>
    </location>
</feature>
<evidence type="ECO:0000313" key="4">
    <source>
        <dbReference type="Proteomes" id="UP000233458"/>
    </source>
</evidence>
<dbReference type="PANTHER" id="PTHR12526:SF638">
    <property type="entry name" value="SPORE COAT PROTEIN SA"/>
    <property type="match status" value="1"/>
</dbReference>
<dbReference type="Gene3D" id="3.40.50.2000">
    <property type="entry name" value="Glycogen Phosphorylase B"/>
    <property type="match status" value="2"/>
</dbReference>
<dbReference type="PANTHER" id="PTHR12526">
    <property type="entry name" value="GLYCOSYLTRANSFERASE"/>
    <property type="match status" value="1"/>
</dbReference>
<evidence type="ECO:0000259" key="2">
    <source>
        <dbReference type="Pfam" id="PF13579"/>
    </source>
</evidence>
<protein>
    <submittedName>
        <fullName evidence="3">Colanic acid biosynthesis glycosyltransferase WcaI</fullName>
    </submittedName>
</protein>
<dbReference type="NCBIfam" id="NF007640">
    <property type="entry name" value="PRK10307.1"/>
    <property type="match status" value="1"/>
</dbReference>
<keyword evidence="4" id="KW-1185">Reference proteome</keyword>
<accession>A0ABN5FKW4</accession>
<dbReference type="Proteomes" id="UP000233458">
    <property type="component" value="Chromosome"/>
</dbReference>
<gene>
    <name evidence="3" type="ORF">CSC3H3_18820</name>
</gene>
<feature type="domain" description="Glycosyltransferase subfamily 4-like N-terminal" evidence="2">
    <location>
        <begin position="16"/>
        <end position="204"/>
    </location>
</feature>
<proteinExistence type="predicted"/>